<dbReference type="AlphaFoldDB" id="A0A426YK93"/>
<accession>A0A426YK93</accession>
<organism evidence="1 2">
    <name type="scientific">Ensete ventricosum</name>
    <name type="common">Abyssinian banana</name>
    <name type="synonym">Musa ensete</name>
    <dbReference type="NCBI Taxonomy" id="4639"/>
    <lineage>
        <taxon>Eukaryota</taxon>
        <taxon>Viridiplantae</taxon>
        <taxon>Streptophyta</taxon>
        <taxon>Embryophyta</taxon>
        <taxon>Tracheophyta</taxon>
        <taxon>Spermatophyta</taxon>
        <taxon>Magnoliopsida</taxon>
        <taxon>Liliopsida</taxon>
        <taxon>Zingiberales</taxon>
        <taxon>Musaceae</taxon>
        <taxon>Ensete</taxon>
    </lineage>
</organism>
<protein>
    <submittedName>
        <fullName evidence="1">Uncharacterized protein</fullName>
    </submittedName>
</protein>
<feature type="non-terminal residue" evidence="1">
    <location>
        <position position="1"/>
    </location>
</feature>
<dbReference type="EMBL" id="AMZH03011812">
    <property type="protein sequence ID" value="RRT52181.1"/>
    <property type="molecule type" value="Genomic_DNA"/>
</dbReference>
<gene>
    <name evidence="1" type="ORF">B296_00017888</name>
</gene>
<comment type="caution">
    <text evidence="1">The sequence shown here is derived from an EMBL/GenBank/DDBJ whole genome shotgun (WGS) entry which is preliminary data.</text>
</comment>
<sequence>SRHLGGPTAWNRLSWKTDLPTLLGCQGRLSWGTDPSSALLGCNPQRWRAGDLVVAVPCFTVKDAKSSICSIASYLRLCFLCFLMLTTRKEGTTAVRSDGEVEGNGEMAAAGNDCCRGGLGCGCVATTRVASSGGGLHGYAEEEQRMMTAGTTTGCSGRGEKEVKEATVAAEVVGKKRRQRPTMGGSGDWRPEVAAAMVKKAYG</sequence>
<dbReference type="Proteomes" id="UP000287651">
    <property type="component" value="Unassembled WGS sequence"/>
</dbReference>
<proteinExistence type="predicted"/>
<name>A0A426YK93_ENSVE</name>
<evidence type="ECO:0000313" key="1">
    <source>
        <dbReference type="EMBL" id="RRT52181.1"/>
    </source>
</evidence>
<reference evidence="1 2" key="1">
    <citation type="journal article" date="2014" name="Agronomy (Basel)">
        <title>A Draft Genome Sequence for Ensete ventricosum, the Drought-Tolerant Tree Against Hunger.</title>
        <authorList>
            <person name="Harrison J."/>
            <person name="Moore K.A."/>
            <person name="Paszkiewicz K."/>
            <person name="Jones T."/>
            <person name="Grant M."/>
            <person name="Ambacheew D."/>
            <person name="Muzemil S."/>
            <person name="Studholme D.J."/>
        </authorList>
    </citation>
    <scope>NUCLEOTIDE SEQUENCE [LARGE SCALE GENOMIC DNA]</scope>
</reference>
<evidence type="ECO:0000313" key="2">
    <source>
        <dbReference type="Proteomes" id="UP000287651"/>
    </source>
</evidence>